<dbReference type="GO" id="GO:0005737">
    <property type="term" value="C:cytoplasm"/>
    <property type="evidence" value="ECO:0007669"/>
    <property type="project" value="UniProtKB-SubCell"/>
</dbReference>
<organism evidence="5 6">
    <name type="scientific">Candidatus Blautia pullicola</name>
    <dbReference type="NCBI Taxonomy" id="2838498"/>
    <lineage>
        <taxon>Bacteria</taxon>
        <taxon>Bacillati</taxon>
        <taxon>Bacillota</taxon>
        <taxon>Clostridia</taxon>
        <taxon>Lachnospirales</taxon>
        <taxon>Lachnospiraceae</taxon>
        <taxon>Blautia</taxon>
    </lineage>
</organism>
<keyword evidence="2" id="KW-0963">Cytoplasm</keyword>
<proteinExistence type="predicted"/>
<accession>A0A9D2FU48</accession>
<protein>
    <submittedName>
        <fullName evidence="5">Citrate lyase acyl carrier protein</fullName>
        <ecNumber evidence="5">4.1.3.6</ecNumber>
    </submittedName>
</protein>
<dbReference type="PIRSF" id="PIRSF002736">
    <property type="entry name" value="Citrt_lyas_gamma"/>
    <property type="match status" value="1"/>
</dbReference>
<dbReference type="AlphaFoldDB" id="A0A9D2FU48"/>
<dbReference type="NCBIfam" id="NF009726">
    <property type="entry name" value="PRK13253.1"/>
    <property type="match status" value="1"/>
</dbReference>
<feature type="modified residue" description="O-(phosphoribosyl dephospho-coenzyme A)serine" evidence="4">
    <location>
        <position position="14"/>
    </location>
</feature>
<sequence>MKILRNAVAGTLESSDLFVQIEPDEDELVLEIDSVVANQYMDAIRACVLESLEEFQVSTGKIYIKDKGALDCVIKARMETALRRGGVGEA</sequence>
<keyword evidence="5" id="KW-0456">Lyase</keyword>
<dbReference type="EMBL" id="DXBG01000268">
    <property type="protein sequence ID" value="HIZ66490.1"/>
    <property type="molecule type" value="Genomic_DNA"/>
</dbReference>
<dbReference type="EC" id="4.1.3.6" evidence="5"/>
<dbReference type="InterPro" id="IPR006495">
    <property type="entry name" value="CitD"/>
</dbReference>
<comment type="subcellular location">
    <subcellularLocation>
        <location evidence="1">Cytoplasm</location>
    </subcellularLocation>
</comment>
<evidence type="ECO:0000256" key="1">
    <source>
        <dbReference type="ARBA" id="ARBA00004496"/>
    </source>
</evidence>
<dbReference type="InterPro" id="IPR023439">
    <property type="entry name" value="Mal_deCO2ase/Cit_lyase_ACP"/>
</dbReference>
<evidence type="ECO:0000256" key="2">
    <source>
        <dbReference type="ARBA" id="ARBA00022490"/>
    </source>
</evidence>
<dbReference type="Pfam" id="PF06857">
    <property type="entry name" value="ACP"/>
    <property type="match status" value="1"/>
</dbReference>
<keyword evidence="3 4" id="KW-0597">Phosphoprotein</keyword>
<comment type="caution">
    <text evidence="5">The sequence shown here is derived from an EMBL/GenBank/DDBJ whole genome shotgun (WGS) entry which is preliminary data.</text>
</comment>
<dbReference type="GO" id="GO:0008815">
    <property type="term" value="F:citrate (pro-3S)-lyase activity"/>
    <property type="evidence" value="ECO:0007669"/>
    <property type="project" value="UniProtKB-EC"/>
</dbReference>
<evidence type="ECO:0000313" key="5">
    <source>
        <dbReference type="EMBL" id="HIZ66490.1"/>
    </source>
</evidence>
<name>A0A9D2FU48_9FIRM</name>
<reference evidence="5" key="2">
    <citation type="submission" date="2021-04" db="EMBL/GenBank/DDBJ databases">
        <authorList>
            <person name="Gilroy R."/>
        </authorList>
    </citation>
    <scope>NUCLEOTIDE SEQUENCE</scope>
    <source>
        <strain evidence="5">1068</strain>
    </source>
</reference>
<dbReference type="NCBIfam" id="TIGR01608">
    <property type="entry name" value="citD"/>
    <property type="match status" value="1"/>
</dbReference>
<reference evidence="5" key="1">
    <citation type="journal article" date="2021" name="PeerJ">
        <title>Extensive microbial diversity within the chicken gut microbiome revealed by metagenomics and culture.</title>
        <authorList>
            <person name="Gilroy R."/>
            <person name="Ravi A."/>
            <person name="Getino M."/>
            <person name="Pursley I."/>
            <person name="Horton D.L."/>
            <person name="Alikhan N.F."/>
            <person name="Baker D."/>
            <person name="Gharbi K."/>
            <person name="Hall N."/>
            <person name="Watson M."/>
            <person name="Adriaenssens E.M."/>
            <person name="Foster-Nyarko E."/>
            <person name="Jarju S."/>
            <person name="Secka A."/>
            <person name="Antonio M."/>
            <person name="Oren A."/>
            <person name="Chaudhuri R.R."/>
            <person name="La Ragione R."/>
            <person name="Hildebrand F."/>
            <person name="Pallen M.J."/>
        </authorList>
    </citation>
    <scope>NUCLEOTIDE SEQUENCE</scope>
    <source>
        <strain evidence="5">1068</strain>
    </source>
</reference>
<evidence type="ECO:0000256" key="3">
    <source>
        <dbReference type="ARBA" id="ARBA00022553"/>
    </source>
</evidence>
<gene>
    <name evidence="5" type="primary">citD</name>
    <name evidence="5" type="ORF">H9809_11450</name>
</gene>
<dbReference type="Proteomes" id="UP000824056">
    <property type="component" value="Unassembled WGS sequence"/>
</dbReference>
<evidence type="ECO:0000313" key="6">
    <source>
        <dbReference type="Proteomes" id="UP000824056"/>
    </source>
</evidence>
<evidence type="ECO:0000256" key="4">
    <source>
        <dbReference type="PIRSR" id="PIRSR002736-50"/>
    </source>
</evidence>